<name>A0ABQ1UB51_9GAMM</name>
<keyword evidence="2" id="KW-1185">Reference proteome</keyword>
<protein>
    <recommendedName>
        <fullName evidence="3">XRE family transcriptional regulator</fullName>
    </recommendedName>
</protein>
<dbReference type="EMBL" id="BMIT01000034">
    <property type="protein sequence ID" value="GGF14382.1"/>
    <property type="molecule type" value="Genomic_DNA"/>
</dbReference>
<organism evidence="1 2">
    <name type="scientific">Pseudoalteromonas gelatinilytica</name>
    <dbReference type="NCBI Taxonomy" id="1703256"/>
    <lineage>
        <taxon>Bacteria</taxon>
        <taxon>Pseudomonadati</taxon>
        <taxon>Pseudomonadota</taxon>
        <taxon>Gammaproteobacteria</taxon>
        <taxon>Alteromonadales</taxon>
        <taxon>Pseudoalteromonadaceae</taxon>
        <taxon>Pseudoalteromonas</taxon>
    </lineage>
</organism>
<dbReference type="Proteomes" id="UP000638462">
    <property type="component" value="Unassembled WGS sequence"/>
</dbReference>
<comment type="caution">
    <text evidence="1">The sequence shown here is derived from an EMBL/GenBank/DDBJ whole genome shotgun (WGS) entry which is preliminary data.</text>
</comment>
<reference evidence="2" key="1">
    <citation type="journal article" date="2019" name="Int. J. Syst. Evol. Microbiol.">
        <title>The Global Catalogue of Microorganisms (GCM) 10K type strain sequencing project: providing services to taxonomists for standard genome sequencing and annotation.</title>
        <authorList>
            <consortium name="The Broad Institute Genomics Platform"/>
            <consortium name="The Broad Institute Genome Sequencing Center for Infectious Disease"/>
            <person name="Wu L."/>
            <person name="Ma J."/>
        </authorList>
    </citation>
    <scope>NUCLEOTIDE SEQUENCE [LARGE SCALE GENOMIC DNA]</scope>
    <source>
        <strain evidence="2">CGMCC 1.15394</strain>
    </source>
</reference>
<sequence length="164" mass="18746">MLEYQVVILQEQPNMADTYFKNLDEDSKKKYVSQVLERCKQVWDVDELHEIEDENGRRALGHNASTMKMWLSRPSMPWDFILTTAIKKNVSLDYLLLNINENTSLEDVRPEELLETVNKIVAGSLEESADFGIIDPTFVPTITKKIKTSLEDALTIKAKPSKSA</sequence>
<evidence type="ECO:0000313" key="2">
    <source>
        <dbReference type="Proteomes" id="UP000638462"/>
    </source>
</evidence>
<dbReference type="Gene3D" id="1.10.260.40">
    <property type="entry name" value="lambda repressor-like DNA-binding domains"/>
    <property type="match status" value="1"/>
</dbReference>
<gene>
    <name evidence="1" type="ORF">GCM10008027_44000</name>
</gene>
<proteinExistence type="predicted"/>
<dbReference type="InterPro" id="IPR010982">
    <property type="entry name" value="Lambda_DNA-bd_dom_sf"/>
</dbReference>
<accession>A0ABQ1UB51</accession>
<evidence type="ECO:0008006" key="3">
    <source>
        <dbReference type="Google" id="ProtNLM"/>
    </source>
</evidence>
<evidence type="ECO:0000313" key="1">
    <source>
        <dbReference type="EMBL" id="GGF14382.1"/>
    </source>
</evidence>